<dbReference type="Gramene" id="OIT35267">
    <property type="protein sequence ID" value="OIT35267"/>
    <property type="gene ID" value="A4A49_14648"/>
</dbReference>
<comment type="caution">
    <text evidence="1">The sequence shown here is derived from an EMBL/GenBank/DDBJ whole genome shotgun (WGS) entry which is preliminary data.</text>
</comment>
<accession>A0A314L223</accession>
<dbReference type="AlphaFoldDB" id="A0A314L223"/>
<keyword evidence="2" id="KW-1185">Reference proteome</keyword>
<protein>
    <submittedName>
        <fullName evidence="1">Uncharacterized protein</fullName>
    </submittedName>
</protein>
<dbReference type="EMBL" id="MJEQ01000583">
    <property type="protein sequence ID" value="OIT35267.1"/>
    <property type="molecule type" value="Genomic_DNA"/>
</dbReference>
<reference evidence="1" key="1">
    <citation type="submission" date="2016-11" db="EMBL/GenBank/DDBJ databases">
        <title>The genome of Nicotiana attenuata.</title>
        <authorList>
            <person name="Xu S."/>
            <person name="Brockmoeller T."/>
            <person name="Gaquerel E."/>
            <person name="Navarro A."/>
            <person name="Kuhl H."/>
            <person name="Gase K."/>
            <person name="Ling Z."/>
            <person name="Zhou W."/>
            <person name="Kreitzer C."/>
            <person name="Stanke M."/>
            <person name="Tang H."/>
            <person name="Lyons E."/>
            <person name="Pandey P."/>
            <person name="Pandey S.P."/>
            <person name="Timmermann B."/>
            <person name="Baldwin I.T."/>
        </authorList>
    </citation>
    <scope>NUCLEOTIDE SEQUENCE [LARGE SCALE GENOMIC DNA]</scope>
    <source>
        <strain evidence="1">UT</strain>
    </source>
</reference>
<evidence type="ECO:0000313" key="2">
    <source>
        <dbReference type="Proteomes" id="UP000187609"/>
    </source>
</evidence>
<organism evidence="1 2">
    <name type="scientific">Nicotiana attenuata</name>
    <name type="common">Coyote tobacco</name>
    <dbReference type="NCBI Taxonomy" id="49451"/>
    <lineage>
        <taxon>Eukaryota</taxon>
        <taxon>Viridiplantae</taxon>
        <taxon>Streptophyta</taxon>
        <taxon>Embryophyta</taxon>
        <taxon>Tracheophyta</taxon>
        <taxon>Spermatophyta</taxon>
        <taxon>Magnoliopsida</taxon>
        <taxon>eudicotyledons</taxon>
        <taxon>Gunneridae</taxon>
        <taxon>Pentapetalae</taxon>
        <taxon>asterids</taxon>
        <taxon>lamiids</taxon>
        <taxon>Solanales</taxon>
        <taxon>Solanaceae</taxon>
        <taxon>Nicotianoideae</taxon>
        <taxon>Nicotianeae</taxon>
        <taxon>Nicotiana</taxon>
    </lineage>
</organism>
<gene>
    <name evidence="1" type="ORF">A4A49_14648</name>
</gene>
<sequence>MASVSPPPPTVPCFVLNKIFINACSIWVSSFATIHYPFSFGFCTITAHSSLRGPSHGCSDPKSNSKNSEAKLLDYLAKSSVMPNVN</sequence>
<evidence type="ECO:0000313" key="1">
    <source>
        <dbReference type="EMBL" id="OIT35267.1"/>
    </source>
</evidence>
<name>A0A314L223_NICAT</name>
<dbReference type="Proteomes" id="UP000187609">
    <property type="component" value="Unassembled WGS sequence"/>
</dbReference>
<proteinExistence type="predicted"/>